<dbReference type="AlphaFoldDB" id="A0AAP0IJ90"/>
<evidence type="ECO:0000313" key="1">
    <source>
        <dbReference type="EMBL" id="KAK9116315.1"/>
    </source>
</evidence>
<keyword evidence="2" id="KW-1185">Reference proteome</keyword>
<reference evidence="1 2" key="1">
    <citation type="submission" date="2024-01" db="EMBL/GenBank/DDBJ databases">
        <title>Genome assemblies of Stephania.</title>
        <authorList>
            <person name="Yang L."/>
        </authorList>
    </citation>
    <scope>NUCLEOTIDE SEQUENCE [LARGE SCALE GENOMIC DNA]</scope>
    <source>
        <strain evidence="1">QJT</strain>
        <tissue evidence="1">Leaf</tissue>
    </source>
</reference>
<organism evidence="1 2">
    <name type="scientific">Stephania japonica</name>
    <dbReference type="NCBI Taxonomy" id="461633"/>
    <lineage>
        <taxon>Eukaryota</taxon>
        <taxon>Viridiplantae</taxon>
        <taxon>Streptophyta</taxon>
        <taxon>Embryophyta</taxon>
        <taxon>Tracheophyta</taxon>
        <taxon>Spermatophyta</taxon>
        <taxon>Magnoliopsida</taxon>
        <taxon>Ranunculales</taxon>
        <taxon>Menispermaceae</taxon>
        <taxon>Menispermoideae</taxon>
        <taxon>Cissampelideae</taxon>
        <taxon>Stephania</taxon>
    </lineage>
</organism>
<name>A0AAP0IJ90_9MAGN</name>
<evidence type="ECO:0000313" key="2">
    <source>
        <dbReference type="Proteomes" id="UP001417504"/>
    </source>
</evidence>
<accession>A0AAP0IJ90</accession>
<sequence length="118" mass="13923">MSSPSFENRKKCVLAEALKESDAYNWLHRRILKKFGNEDAFQNQSQLYQTIVIIKGLKEVRLADYVRRRSGHEDFILRQAYGSIEEFHGYIEQLFVDMINEFLTQLPTTIFKDIAETM</sequence>
<proteinExistence type="predicted"/>
<protein>
    <submittedName>
        <fullName evidence="1">Uncharacterized protein</fullName>
    </submittedName>
</protein>
<gene>
    <name evidence="1" type="ORF">Sjap_015262</name>
</gene>
<dbReference type="EMBL" id="JBBNAE010000006">
    <property type="protein sequence ID" value="KAK9116315.1"/>
    <property type="molecule type" value="Genomic_DNA"/>
</dbReference>
<dbReference type="Proteomes" id="UP001417504">
    <property type="component" value="Unassembled WGS sequence"/>
</dbReference>
<comment type="caution">
    <text evidence="1">The sequence shown here is derived from an EMBL/GenBank/DDBJ whole genome shotgun (WGS) entry which is preliminary data.</text>
</comment>